<evidence type="ECO:0000313" key="4">
    <source>
        <dbReference type="EMBL" id="WUV46903.1"/>
    </source>
</evidence>
<evidence type="ECO:0000259" key="2">
    <source>
        <dbReference type="Pfam" id="PF24088"/>
    </source>
</evidence>
<proteinExistence type="predicted"/>
<dbReference type="PROSITE" id="PS51257">
    <property type="entry name" value="PROKAR_LIPOPROTEIN"/>
    <property type="match status" value="1"/>
</dbReference>
<reference evidence="4" key="1">
    <citation type="submission" date="2022-10" db="EMBL/GenBank/DDBJ databases">
        <title>The complete genomes of actinobacterial strains from the NBC collection.</title>
        <authorList>
            <person name="Joergensen T.S."/>
            <person name="Alvarez Arevalo M."/>
            <person name="Sterndorff E.B."/>
            <person name="Faurdal D."/>
            <person name="Vuksanovic O."/>
            <person name="Mourched A.-S."/>
            <person name="Charusanti P."/>
            <person name="Shaw S."/>
            <person name="Blin K."/>
            <person name="Weber T."/>
        </authorList>
    </citation>
    <scope>NUCLEOTIDE SEQUENCE</scope>
    <source>
        <strain evidence="4">NBC_01482</strain>
    </source>
</reference>
<dbReference type="EMBL" id="CP109441">
    <property type="protein sequence ID" value="WUV46903.1"/>
    <property type="molecule type" value="Genomic_DNA"/>
</dbReference>
<dbReference type="Proteomes" id="UP001432062">
    <property type="component" value="Chromosome"/>
</dbReference>
<dbReference type="InterPro" id="IPR056463">
    <property type="entry name" value="DUF7373_C"/>
</dbReference>
<organism evidence="4 5">
    <name type="scientific">Nocardia vinacea</name>
    <dbReference type="NCBI Taxonomy" id="96468"/>
    <lineage>
        <taxon>Bacteria</taxon>
        <taxon>Bacillati</taxon>
        <taxon>Actinomycetota</taxon>
        <taxon>Actinomycetes</taxon>
        <taxon>Mycobacteriales</taxon>
        <taxon>Nocardiaceae</taxon>
        <taxon>Nocardia</taxon>
    </lineage>
</organism>
<evidence type="ECO:0000256" key="1">
    <source>
        <dbReference type="SAM" id="SignalP"/>
    </source>
</evidence>
<evidence type="ECO:0000313" key="5">
    <source>
        <dbReference type="Proteomes" id="UP001432062"/>
    </source>
</evidence>
<feature type="domain" description="DUF7373" evidence="2">
    <location>
        <begin position="52"/>
        <end position="254"/>
    </location>
</feature>
<dbReference type="RefSeq" id="WP_329410952.1">
    <property type="nucleotide sequence ID" value="NZ_CP109441.1"/>
</dbReference>
<feature type="chain" id="PRO_5047078429" evidence="1">
    <location>
        <begin position="32"/>
        <end position="405"/>
    </location>
</feature>
<name>A0ABZ1YUV5_9NOCA</name>
<keyword evidence="5" id="KW-1185">Reference proteome</keyword>
<sequence length="405" mass="44793">MFRRSRTVISAACVAVIGLLAGCGITGTPVAAEPDVRKLEIGDYPVDKYRYDQDSHGNGALLEGIRMAEVVVPTSRIDPKMTFGVLGGVVSDNQEAADYYTGSASIPVLERRKMLVAYGAVGADRPYEPFQIDQRGPGPDVTIISQLLMRFPNATEAEQAAHELEAADFAVSPDQNKRLELDKYPNAHTHWRPDVANIGSFIADKEFVLQVFIQRPKADERDLLGWLGNTFDAELAVVDKFRATPVDQIDDLKVDPDGLLARAVVRDRRNHTLDLREFSVYGPAIVVHTATNQATAQRMIDETGLDAWAIADDTIVYRVRDEASGPRLVNELIARSGDEYDPIDAPRDVPGAICQRLNRRGDTDKQFEHSCYVTYKRYVANVNGDNEADVRQQVAAQYALFANSL</sequence>
<protein>
    <submittedName>
        <fullName evidence="4">Uncharacterized protein</fullName>
    </submittedName>
</protein>
<evidence type="ECO:0000259" key="3">
    <source>
        <dbReference type="Pfam" id="PF24092"/>
    </source>
</evidence>
<feature type="signal peptide" evidence="1">
    <location>
        <begin position="1"/>
        <end position="31"/>
    </location>
</feature>
<accession>A0ABZ1YUV5</accession>
<feature type="domain" description="DUF7373" evidence="3">
    <location>
        <begin position="259"/>
        <end position="404"/>
    </location>
</feature>
<dbReference type="Pfam" id="PF24092">
    <property type="entry name" value="DUF7373_C"/>
    <property type="match status" value="1"/>
</dbReference>
<keyword evidence="1" id="KW-0732">Signal</keyword>
<gene>
    <name evidence="4" type="ORF">OG563_01175</name>
</gene>
<dbReference type="InterPro" id="IPR055797">
    <property type="entry name" value="DUF7373"/>
</dbReference>
<dbReference type="Pfam" id="PF24088">
    <property type="entry name" value="DUF7373"/>
    <property type="match status" value="1"/>
</dbReference>